<evidence type="ECO:0000313" key="1">
    <source>
        <dbReference type="EMBL" id="GMA35600.1"/>
    </source>
</evidence>
<keyword evidence="2" id="KW-1185">Reference proteome</keyword>
<dbReference type="InterPro" id="IPR027417">
    <property type="entry name" value="P-loop_NTPase"/>
</dbReference>
<dbReference type="InterPro" id="IPR016195">
    <property type="entry name" value="Pol/histidinol_Pase-like"/>
</dbReference>
<reference evidence="2" key="1">
    <citation type="journal article" date="2019" name="Int. J. Syst. Evol. Microbiol.">
        <title>The Global Catalogue of Microorganisms (GCM) 10K type strain sequencing project: providing services to taxonomists for standard genome sequencing and annotation.</title>
        <authorList>
            <consortium name="The Broad Institute Genomics Platform"/>
            <consortium name="The Broad Institute Genome Sequencing Center for Infectious Disease"/>
            <person name="Wu L."/>
            <person name="Ma J."/>
        </authorList>
    </citation>
    <scope>NUCLEOTIDE SEQUENCE [LARGE SCALE GENOMIC DNA]</scope>
    <source>
        <strain evidence="2">NBRC 112299</strain>
    </source>
</reference>
<comment type="caution">
    <text evidence="1">The sequence shown here is derived from an EMBL/GenBank/DDBJ whole genome shotgun (WGS) entry which is preliminary data.</text>
</comment>
<sequence>MSDINVETQAPTGARWVRAALQVNPYDYQGNPSPANSHLDEASYNSALLDECGALGISLLAVTDHWSASSAAGLVAAATARDIVALPGFEAITSEGVHLLVIFEAGTKIEDITVAMGVCGMPQDDPHGVADKPYSEIVTSMGERGALVIPAHVNVSNSGLLHRAVGAPLQRMITHKEIHALGVTPGMPPAKDQENILANKSPYEREHPLIAIHADDIMHPDTLSTEGATTWFKMSEPSLAGLKHALRTPETRVSVTDPSSRSRVLLREISWTGGFLDGQKVPLAEDLTTVIGGRGTGKSTLVESIRYVLGIAPIGSAAQKDHSDVIKNVVQTATRISLAVDVFSPEPGRFTIERTVPDPPIVRDAAGTATSQMPRDIVGSLEIFGQHEPG</sequence>
<dbReference type="RefSeq" id="WP_284328080.1">
    <property type="nucleotide sequence ID" value="NZ_BSUN01000001.1"/>
</dbReference>
<dbReference type="Gene3D" id="3.40.50.300">
    <property type="entry name" value="P-loop containing nucleotide triphosphate hydrolases"/>
    <property type="match status" value="1"/>
</dbReference>
<protein>
    <recommendedName>
        <fullName evidence="3">Rad50/SbcC-type AAA domain-containing protein</fullName>
    </recommendedName>
</protein>
<evidence type="ECO:0008006" key="3">
    <source>
        <dbReference type="Google" id="ProtNLM"/>
    </source>
</evidence>
<organism evidence="1 2">
    <name type="scientific">Demequina litorisediminis</name>
    <dbReference type="NCBI Taxonomy" id="1849022"/>
    <lineage>
        <taxon>Bacteria</taxon>
        <taxon>Bacillati</taxon>
        <taxon>Actinomycetota</taxon>
        <taxon>Actinomycetes</taxon>
        <taxon>Micrococcales</taxon>
        <taxon>Demequinaceae</taxon>
        <taxon>Demequina</taxon>
    </lineage>
</organism>
<gene>
    <name evidence="1" type="ORF">GCM10025876_18040</name>
</gene>
<evidence type="ECO:0000313" key="2">
    <source>
        <dbReference type="Proteomes" id="UP001157125"/>
    </source>
</evidence>
<proteinExistence type="predicted"/>
<accession>A0ABQ6ID07</accession>
<dbReference type="SUPFAM" id="SSF89550">
    <property type="entry name" value="PHP domain-like"/>
    <property type="match status" value="1"/>
</dbReference>
<dbReference type="EMBL" id="BSUN01000001">
    <property type="protein sequence ID" value="GMA35600.1"/>
    <property type="molecule type" value="Genomic_DNA"/>
</dbReference>
<dbReference type="Gene3D" id="3.20.20.140">
    <property type="entry name" value="Metal-dependent hydrolases"/>
    <property type="match status" value="1"/>
</dbReference>
<dbReference type="SUPFAM" id="SSF52540">
    <property type="entry name" value="P-loop containing nucleoside triphosphate hydrolases"/>
    <property type="match status" value="1"/>
</dbReference>
<name>A0ABQ6ID07_9MICO</name>
<dbReference type="Proteomes" id="UP001157125">
    <property type="component" value="Unassembled WGS sequence"/>
</dbReference>